<feature type="transmembrane region" description="Helical" evidence="1">
    <location>
        <begin position="170"/>
        <end position="187"/>
    </location>
</feature>
<reference evidence="2 3" key="1">
    <citation type="journal article" date="2020" name="J Geophys Res Biogeosci">
        <title>Magnetotaxis as an Adaptation to Enable Bacterial Shuttling of Microbial Sulfur and Sulfur Cycling Across Aquatic Oxic#Anoxic Interfaces.</title>
        <authorList>
            <person name="Li J."/>
            <person name="Liu P."/>
            <person name="Wang J."/>
            <person name="Roberts A.P."/>
            <person name="Pan Y."/>
        </authorList>
    </citation>
    <scope>NUCLEOTIDE SEQUENCE [LARGE SCALE GENOMIC DNA]</scope>
    <source>
        <strain evidence="2 3">MYR-1_YQ</strain>
    </source>
</reference>
<dbReference type="PANTHER" id="PTHR36840">
    <property type="entry name" value="BLL5714 PROTEIN"/>
    <property type="match status" value="1"/>
</dbReference>
<feature type="transmembrane region" description="Helical" evidence="1">
    <location>
        <begin position="55"/>
        <end position="76"/>
    </location>
</feature>
<feature type="transmembrane region" description="Helical" evidence="1">
    <location>
        <begin position="88"/>
        <end position="107"/>
    </location>
</feature>
<evidence type="ECO:0000313" key="3">
    <source>
        <dbReference type="Proteomes" id="UP001196980"/>
    </source>
</evidence>
<dbReference type="EMBL" id="JABXWD010000230">
    <property type="protein sequence ID" value="MBV6342299.1"/>
    <property type="molecule type" value="Genomic_DNA"/>
</dbReference>
<feature type="transmembrane region" description="Helical" evidence="1">
    <location>
        <begin position="272"/>
        <end position="293"/>
    </location>
</feature>
<name>A0ABS6S0C2_9BACT</name>
<feature type="transmembrane region" description="Helical" evidence="1">
    <location>
        <begin position="207"/>
        <end position="225"/>
    </location>
</feature>
<organism evidence="2 3">
    <name type="scientific">Candidatus Magnetobacterium casense</name>
    <dbReference type="NCBI Taxonomy" id="1455061"/>
    <lineage>
        <taxon>Bacteria</taxon>
        <taxon>Pseudomonadati</taxon>
        <taxon>Nitrospirota</taxon>
        <taxon>Thermodesulfovibrionia</taxon>
        <taxon>Thermodesulfovibrionales</taxon>
        <taxon>Candidatus Magnetobacteriaceae</taxon>
        <taxon>Candidatus Magnetobacterium</taxon>
    </lineage>
</organism>
<protein>
    <submittedName>
        <fullName evidence="2">Low temperature requirement protein A</fullName>
    </submittedName>
</protein>
<keyword evidence="1" id="KW-0812">Transmembrane</keyword>
<feature type="transmembrane region" description="Helical" evidence="1">
    <location>
        <begin position="347"/>
        <end position="364"/>
    </location>
</feature>
<sequence>MKTNIWQPPQLRAGAHTGEEERHATWFELFYDLIFVVVVAQLADFLKHHLSMTGFAQYIFLFIPVWWSWVGATFYATRFDTDDMGHRMLTILQMFAVMAMAISASNGFGKSSVAFALSYVAVRMVLMVQYLRAMYYVKDAGVLIKGYMLGFSIAAAIWFVSVFVPVPYRFILWGIAIIVDYATPLILGKVQVEFPPHLMHLPERFGLFIIIVLGESISGVVRGIYNLSWTPASLATAIAGLSIVISLWLMYFENPDSTDMWDKLEERLFHTYNLWIYSHLPLAIFITASAVGVELIISSSANPTLNPTLSDSIRWVFCGSVICCLLTLWTVRFASTTIVSKTKRDPDILRLITALTILILAFAGKQLSHLTIIAIVAVMCVVVVAVDLYKQSS</sequence>
<gene>
    <name evidence="2" type="ORF">HWQ67_11945</name>
</gene>
<feature type="transmembrane region" description="Helical" evidence="1">
    <location>
        <begin position="143"/>
        <end position="164"/>
    </location>
</feature>
<dbReference type="RefSeq" id="WP_218252919.1">
    <property type="nucleotide sequence ID" value="NZ_JABXWD010000230.1"/>
</dbReference>
<evidence type="ECO:0000313" key="2">
    <source>
        <dbReference type="EMBL" id="MBV6342299.1"/>
    </source>
</evidence>
<evidence type="ECO:0000256" key="1">
    <source>
        <dbReference type="SAM" id="Phobius"/>
    </source>
</evidence>
<comment type="caution">
    <text evidence="2">The sequence shown here is derived from an EMBL/GenBank/DDBJ whole genome shotgun (WGS) entry which is preliminary data.</text>
</comment>
<dbReference type="InterPro" id="IPR010640">
    <property type="entry name" value="Low_temperature_requirement_A"/>
</dbReference>
<dbReference type="PANTHER" id="PTHR36840:SF1">
    <property type="entry name" value="BLL5714 PROTEIN"/>
    <property type="match status" value="1"/>
</dbReference>
<dbReference type="Pfam" id="PF06772">
    <property type="entry name" value="LtrA"/>
    <property type="match status" value="1"/>
</dbReference>
<feature type="transmembrane region" description="Helical" evidence="1">
    <location>
        <begin position="231"/>
        <end position="251"/>
    </location>
</feature>
<feature type="transmembrane region" description="Helical" evidence="1">
    <location>
        <begin position="370"/>
        <end position="389"/>
    </location>
</feature>
<feature type="transmembrane region" description="Helical" evidence="1">
    <location>
        <begin position="313"/>
        <end position="335"/>
    </location>
</feature>
<keyword evidence="3" id="KW-1185">Reference proteome</keyword>
<keyword evidence="1" id="KW-1133">Transmembrane helix</keyword>
<proteinExistence type="predicted"/>
<accession>A0ABS6S0C2</accession>
<dbReference type="Proteomes" id="UP001196980">
    <property type="component" value="Unassembled WGS sequence"/>
</dbReference>
<keyword evidence="1" id="KW-0472">Membrane</keyword>